<evidence type="ECO:0000256" key="7">
    <source>
        <dbReference type="ARBA" id="ARBA00022840"/>
    </source>
</evidence>
<dbReference type="PROSITE" id="PS50109">
    <property type="entry name" value="HIS_KIN"/>
    <property type="match status" value="1"/>
</dbReference>
<dbReference type="InterPro" id="IPR004358">
    <property type="entry name" value="Sig_transdc_His_kin-like_C"/>
</dbReference>
<dbReference type="SUPFAM" id="SSF55785">
    <property type="entry name" value="PYP-like sensor domain (PAS domain)"/>
    <property type="match status" value="2"/>
</dbReference>
<dbReference type="InterPro" id="IPR000014">
    <property type="entry name" value="PAS"/>
</dbReference>
<dbReference type="CDD" id="cd00130">
    <property type="entry name" value="PAS"/>
    <property type="match status" value="1"/>
</dbReference>
<dbReference type="InterPro" id="IPR003661">
    <property type="entry name" value="HisK_dim/P_dom"/>
</dbReference>
<dbReference type="SUPFAM" id="SSF47384">
    <property type="entry name" value="Homodimeric domain of signal transducing histidine kinase"/>
    <property type="match status" value="1"/>
</dbReference>
<evidence type="ECO:0000256" key="5">
    <source>
        <dbReference type="ARBA" id="ARBA00022741"/>
    </source>
</evidence>
<dbReference type="Pfam" id="PF00512">
    <property type="entry name" value="HisKA"/>
    <property type="match status" value="1"/>
</dbReference>
<feature type="domain" description="Histidine kinase" evidence="9">
    <location>
        <begin position="245"/>
        <end position="450"/>
    </location>
</feature>
<dbReference type="PANTHER" id="PTHR43065">
    <property type="entry name" value="SENSOR HISTIDINE KINASE"/>
    <property type="match status" value="1"/>
</dbReference>
<evidence type="ECO:0000259" key="9">
    <source>
        <dbReference type="PROSITE" id="PS50109"/>
    </source>
</evidence>
<evidence type="ECO:0000256" key="8">
    <source>
        <dbReference type="ARBA" id="ARBA00023012"/>
    </source>
</evidence>
<dbReference type="CDD" id="cd00082">
    <property type="entry name" value="HisKA"/>
    <property type="match status" value="1"/>
</dbReference>
<dbReference type="Gene3D" id="3.30.565.10">
    <property type="entry name" value="Histidine kinase-like ATPase, C-terminal domain"/>
    <property type="match status" value="1"/>
</dbReference>
<dbReference type="Proteomes" id="UP000680638">
    <property type="component" value="Unassembled WGS sequence"/>
</dbReference>
<keyword evidence="6" id="KW-0418">Kinase</keyword>
<dbReference type="EMBL" id="BORW01000024">
    <property type="protein sequence ID" value="GIO68994.1"/>
    <property type="molecule type" value="Genomic_DNA"/>
</dbReference>
<dbReference type="PRINTS" id="PR00344">
    <property type="entry name" value="BCTRLSENSOR"/>
</dbReference>
<protein>
    <recommendedName>
        <fullName evidence="2">histidine kinase</fullName>
        <ecNumber evidence="2">2.7.13.3</ecNumber>
    </recommendedName>
</protein>
<dbReference type="InterPro" id="IPR036890">
    <property type="entry name" value="HATPase_C_sf"/>
</dbReference>
<comment type="caution">
    <text evidence="10">The sequence shown here is derived from an EMBL/GenBank/DDBJ whole genome shotgun (WGS) entry which is preliminary data.</text>
</comment>
<keyword evidence="7" id="KW-0067">ATP-binding</keyword>
<evidence type="ECO:0000256" key="6">
    <source>
        <dbReference type="ARBA" id="ARBA00022777"/>
    </source>
</evidence>
<dbReference type="EC" id="2.7.13.3" evidence="2"/>
<reference evidence="10 11" key="1">
    <citation type="submission" date="2021-03" db="EMBL/GenBank/DDBJ databases">
        <title>Antimicrobial resistance genes in bacteria isolated from Japanese honey, and their potential for conferring macrolide and lincosamide resistance in the American foulbrood pathogen Paenibacillus larvae.</title>
        <authorList>
            <person name="Okamoto M."/>
            <person name="Kumagai M."/>
            <person name="Kanamori H."/>
            <person name="Takamatsu D."/>
        </authorList>
    </citation>
    <scope>NUCLEOTIDE SEQUENCE [LARGE SCALE GENOMIC DNA]</scope>
    <source>
        <strain evidence="10 11">J21TS3</strain>
    </source>
</reference>
<keyword evidence="4" id="KW-0808">Transferase</keyword>
<evidence type="ECO:0000256" key="2">
    <source>
        <dbReference type="ARBA" id="ARBA00012438"/>
    </source>
</evidence>
<gene>
    <name evidence="10" type="ORF">J21TS3_38150</name>
</gene>
<evidence type="ECO:0000256" key="3">
    <source>
        <dbReference type="ARBA" id="ARBA00022553"/>
    </source>
</evidence>
<sequence>MVNPALCDLLGHPQHDIDSTAPLDHTYKDLLADIRRFGESLANERNISGRFERPLDQVSGRRLTVTIHVSLIRDKDALPLHYLVQFENRTPLLEIEEKLKSTEFALTDIHNSYHELLEKMPLAVLITKKGIIQYANPAALRLVHAQDRSEALGLSTNMVVDATYHTALEERRKIYDVKKALNPIVYLINCMDGRQKYVEGFTLIINYEGEHAAVNVFKDITDQKQREEYMMQSEKLTMAGQLAAGIAHEIRNPLTSINGFMKLIRSSKRSPETYYEIIESELKRIELIVNELLVLSKPQGKHVSKPINVLPMLEQVITLMNVQAALKNIEITLERADVPQWIVGETNQLKQVFINLLKNGMDAMDSSGTILVSVDSTEQEVWIRVQDEGSGMTPEQVQKLGQPFFTTKDTGTGLGFMITQNIIHNHGGSIQIESEPGQGTAFTVKLPKTMKPEHT</sequence>
<keyword evidence="8" id="KW-0902">Two-component regulatory system</keyword>
<dbReference type="Gene3D" id="3.30.450.20">
    <property type="entry name" value="PAS domain"/>
    <property type="match status" value="2"/>
</dbReference>
<dbReference type="Pfam" id="PF02518">
    <property type="entry name" value="HATPase_c"/>
    <property type="match status" value="1"/>
</dbReference>
<proteinExistence type="predicted"/>
<evidence type="ECO:0000256" key="1">
    <source>
        <dbReference type="ARBA" id="ARBA00000085"/>
    </source>
</evidence>
<dbReference type="InterPro" id="IPR036097">
    <property type="entry name" value="HisK_dim/P_sf"/>
</dbReference>
<keyword evidence="5" id="KW-0547">Nucleotide-binding</keyword>
<dbReference type="InterPro" id="IPR035965">
    <property type="entry name" value="PAS-like_dom_sf"/>
</dbReference>
<dbReference type="Pfam" id="PF13188">
    <property type="entry name" value="PAS_8"/>
    <property type="match status" value="1"/>
</dbReference>
<dbReference type="SMART" id="SM00387">
    <property type="entry name" value="HATPase_c"/>
    <property type="match status" value="1"/>
</dbReference>
<dbReference type="InterPro" id="IPR003594">
    <property type="entry name" value="HATPase_dom"/>
</dbReference>
<evidence type="ECO:0000256" key="4">
    <source>
        <dbReference type="ARBA" id="ARBA00022679"/>
    </source>
</evidence>
<dbReference type="SUPFAM" id="SSF55874">
    <property type="entry name" value="ATPase domain of HSP90 chaperone/DNA topoisomerase II/histidine kinase"/>
    <property type="match status" value="1"/>
</dbReference>
<keyword evidence="3" id="KW-0597">Phosphoprotein</keyword>
<name>A0ABQ4M0C5_9BACL</name>
<dbReference type="PANTHER" id="PTHR43065:SF34">
    <property type="entry name" value="SPORULATION KINASE A"/>
    <property type="match status" value="1"/>
</dbReference>
<organism evidence="10 11">
    <name type="scientific">Paenibacillus cookii</name>
    <dbReference type="NCBI Taxonomy" id="157839"/>
    <lineage>
        <taxon>Bacteria</taxon>
        <taxon>Bacillati</taxon>
        <taxon>Bacillota</taxon>
        <taxon>Bacilli</taxon>
        <taxon>Bacillales</taxon>
        <taxon>Paenibacillaceae</taxon>
        <taxon>Paenibacillus</taxon>
    </lineage>
</organism>
<evidence type="ECO:0000313" key="10">
    <source>
        <dbReference type="EMBL" id="GIO68994.1"/>
    </source>
</evidence>
<accession>A0ABQ4M0C5</accession>
<keyword evidence="11" id="KW-1185">Reference proteome</keyword>
<dbReference type="NCBIfam" id="TIGR00229">
    <property type="entry name" value="sensory_box"/>
    <property type="match status" value="1"/>
</dbReference>
<dbReference type="SMART" id="SM00388">
    <property type="entry name" value="HisKA"/>
    <property type="match status" value="1"/>
</dbReference>
<evidence type="ECO:0000313" key="11">
    <source>
        <dbReference type="Proteomes" id="UP000680638"/>
    </source>
</evidence>
<comment type="catalytic activity">
    <reaction evidence="1">
        <text>ATP + protein L-histidine = ADP + protein N-phospho-L-histidine.</text>
        <dbReference type="EC" id="2.7.13.3"/>
    </reaction>
</comment>
<dbReference type="InterPro" id="IPR005467">
    <property type="entry name" value="His_kinase_dom"/>
</dbReference>
<dbReference type="Gene3D" id="1.10.287.130">
    <property type="match status" value="1"/>
</dbReference>